<keyword evidence="2" id="KW-0963">Cytoplasm</keyword>
<dbReference type="EMBL" id="JANEYF010001318">
    <property type="protein sequence ID" value="KAJ8964739.1"/>
    <property type="molecule type" value="Genomic_DNA"/>
</dbReference>
<dbReference type="InterPro" id="IPR037189">
    <property type="entry name" value="HBS1-like_N_sf"/>
</dbReference>
<keyword evidence="8" id="KW-1185">Reference proteome</keyword>
<dbReference type="Gene3D" id="1.10.8.10">
    <property type="entry name" value="DNA helicase RuvA subunit, C-terminal domain"/>
    <property type="match status" value="1"/>
</dbReference>
<keyword evidence="5" id="KW-0648">Protein biosynthesis</keyword>
<evidence type="ECO:0000313" key="7">
    <source>
        <dbReference type="EMBL" id="KAJ8964739.1"/>
    </source>
</evidence>
<organism evidence="7 8">
    <name type="scientific">Rhamnusium bicolor</name>
    <dbReference type="NCBI Taxonomy" id="1586634"/>
    <lineage>
        <taxon>Eukaryota</taxon>
        <taxon>Metazoa</taxon>
        <taxon>Ecdysozoa</taxon>
        <taxon>Arthropoda</taxon>
        <taxon>Hexapoda</taxon>
        <taxon>Insecta</taxon>
        <taxon>Pterygota</taxon>
        <taxon>Neoptera</taxon>
        <taxon>Endopterygota</taxon>
        <taxon>Coleoptera</taxon>
        <taxon>Polyphaga</taxon>
        <taxon>Cucujiformia</taxon>
        <taxon>Chrysomeloidea</taxon>
        <taxon>Cerambycidae</taxon>
        <taxon>Lepturinae</taxon>
        <taxon>Rhagiini</taxon>
        <taxon>Rhamnusium</taxon>
    </lineage>
</organism>
<dbReference type="SUPFAM" id="SSF109732">
    <property type="entry name" value="HBS1-like domain"/>
    <property type="match status" value="1"/>
</dbReference>
<feature type="domain" description="HBS1-like protein N-terminal" evidence="6">
    <location>
        <begin position="54"/>
        <end position="120"/>
    </location>
</feature>
<evidence type="ECO:0000256" key="3">
    <source>
        <dbReference type="ARBA" id="ARBA00022553"/>
    </source>
</evidence>
<dbReference type="InterPro" id="IPR015033">
    <property type="entry name" value="HBS1-like_N"/>
</dbReference>
<dbReference type="GO" id="GO:0016787">
    <property type="term" value="F:hydrolase activity"/>
    <property type="evidence" value="ECO:0007669"/>
    <property type="project" value="UniProtKB-KW"/>
</dbReference>
<evidence type="ECO:0000256" key="5">
    <source>
        <dbReference type="ARBA" id="ARBA00022917"/>
    </source>
</evidence>
<evidence type="ECO:0000256" key="2">
    <source>
        <dbReference type="ARBA" id="ARBA00022490"/>
    </source>
</evidence>
<accession>A0AAV8ZJC5</accession>
<keyword evidence="3" id="KW-0597">Phosphoprotein</keyword>
<comment type="caution">
    <text evidence="7">The sequence shown here is derived from an EMBL/GenBank/DDBJ whole genome shotgun (WGS) entry which is preliminary data.</text>
</comment>
<keyword evidence="4" id="KW-0378">Hydrolase</keyword>
<feature type="non-terminal residue" evidence="7">
    <location>
        <position position="129"/>
    </location>
</feature>
<name>A0AAV8ZJC5_9CUCU</name>
<dbReference type="GO" id="GO:0005737">
    <property type="term" value="C:cytoplasm"/>
    <property type="evidence" value="ECO:0007669"/>
    <property type="project" value="UniProtKB-SubCell"/>
</dbReference>
<gene>
    <name evidence="7" type="ORF">NQ314_004670</name>
</gene>
<evidence type="ECO:0000313" key="8">
    <source>
        <dbReference type="Proteomes" id="UP001162156"/>
    </source>
</evidence>
<dbReference type="GO" id="GO:0006412">
    <property type="term" value="P:translation"/>
    <property type="evidence" value="ECO:0007669"/>
    <property type="project" value="UniProtKB-KW"/>
</dbReference>
<reference evidence="7" key="1">
    <citation type="journal article" date="2023" name="Insect Mol. Biol.">
        <title>Genome sequencing provides insights into the evolution of gene families encoding plant cell wall-degrading enzymes in longhorned beetles.</title>
        <authorList>
            <person name="Shin N.R."/>
            <person name="Okamura Y."/>
            <person name="Kirsch R."/>
            <person name="Pauchet Y."/>
        </authorList>
    </citation>
    <scope>NUCLEOTIDE SEQUENCE</scope>
    <source>
        <strain evidence="7">RBIC_L_NR</strain>
    </source>
</reference>
<dbReference type="Pfam" id="PF08938">
    <property type="entry name" value="HBS1_N"/>
    <property type="match status" value="1"/>
</dbReference>
<protein>
    <recommendedName>
        <fullName evidence="6">HBS1-like protein N-terminal domain-containing protein</fullName>
    </recommendedName>
</protein>
<sequence length="129" mass="14933">MSRHRDVRNMDYTDEYDGYDDVYGHSVDDDYYISPSSRQFLYNRENSTRSSEGDIKEEDEVEAQLSDIEKAKLESCLSLIRTTLGSTAISRNDLVNIIVNQKFNVEQSLNIILESPQLKQTETAERKDK</sequence>
<dbReference type="AlphaFoldDB" id="A0AAV8ZJC5"/>
<evidence type="ECO:0000256" key="1">
    <source>
        <dbReference type="ARBA" id="ARBA00004496"/>
    </source>
</evidence>
<comment type="subcellular location">
    <subcellularLocation>
        <location evidence="1">Cytoplasm</location>
    </subcellularLocation>
</comment>
<evidence type="ECO:0000256" key="4">
    <source>
        <dbReference type="ARBA" id="ARBA00022801"/>
    </source>
</evidence>
<proteinExistence type="predicted"/>
<dbReference type="Proteomes" id="UP001162156">
    <property type="component" value="Unassembled WGS sequence"/>
</dbReference>
<evidence type="ECO:0000259" key="6">
    <source>
        <dbReference type="Pfam" id="PF08938"/>
    </source>
</evidence>